<evidence type="ECO:0000313" key="4">
    <source>
        <dbReference type="Proteomes" id="UP000494106"/>
    </source>
</evidence>
<sequence>MYVTAKGIKRVLKTAVPRVAIEPDNGDDTEDHVELFFGNIRSQGGFNNNHNSREFKSAYKKLLMHLELGSKFTGNSVPLENMPILNYGATVSNINHTSVGYRFDIENEYLAVEDSSYDTYQNNCDILSDSLNHSSSEYVNQIVGYIAGGHGNKDRKFYALTLVDGVKRNGSWLYRDTTPDNHGLAEFHSESRSSINEEVEPRRLDFNEEENSPSFVMCDDEYLPPSLTEALAVDSSSEIDESEDYDAIDLRQILEEEVVAEDVELLQGHERVPENVITWCENFDEFTGVEECYHEQSGPTIQETSFNFKIYSRLFGIGMEMIVDQTNKYTWQIIARASEDGISNGSRLNDWDETTVEELYHFFSILIYMSLCKRGRLDEYWTTGVLGLARFLKNRRTDVVGTLNRNRLETPSNIKNLNERQMQSGDIVAAHCGNVSVVAWKDVKLMITDFVTGRRPISMQRSQAMDKQVVKWISKGHHSLRMVDEPELKKLFEMSSFCELPANKRQRITHLDTEVIPKFDPAKKNVNVKGWLHKIDQLGDIYNWEERDRVFVMQTRLRGAARDWYDDLEDYSAT</sequence>
<proteinExistence type="predicted"/>
<dbReference type="Pfam" id="PF21789">
    <property type="entry name" value="TNP-like_RNaseH_C"/>
    <property type="match status" value="1"/>
</dbReference>
<dbReference type="Proteomes" id="UP000494106">
    <property type="component" value="Unassembled WGS sequence"/>
</dbReference>
<dbReference type="EMBL" id="CADEBC010000555">
    <property type="protein sequence ID" value="CAB3252454.1"/>
    <property type="molecule type" value="Genomic_DNA"/>
</dbReference>
<protein>
    <submittedName>
        <fullName evidence="3">Uncharacterized protein</fullName>
    </submittedName>
</protein>
<gene>
    <name evidence="3" type="ORF">APLA_LOCUS13553</name>
</gene>
<dbReference type="AlphaFoldDB" id="A0A8S1B0N3"/>
<dbReference type="PANTHER" id="PTHR46599:SF3">
    <property type="entry name" value="PIGGYBAC TRANSPOSABLE ELEMENT-DERIVED PROTEIN 4"/>
    <property type="match status" value="1"/>
</dbReference>
<accession>A0A8S1B0N3</accession>
<dbReference type="InterPro" id="IPR048367">
    <property type="entry name" value="TNP-like_RNaseH_C"/>
</dbReference>
<dbReference type="OrthoDB" id="75807at2759"/>
<dbReference type="PANTHER" id="PTHR46599">
    <property type="entry name" value="PIGGYBAC TRANSPOSABLE ELEMENT-DERIVED PROTEIN 4"/>
    <property type="match status" value="1"/>
</dbReference>
<dbReference type="InterPro" id="IPR029526">
    <property type="entry name" value="PGBD"/>
</dbReference>
<keyword evidence="4" id="KW-1185">Reference proteome</keyword>
<dbReference type="Pfam" id="PF13843">
    <property type="entry name" value="DDE_Tnp_1_7"/>
    <property type="match status" value="2"/>
</dbReference>
<feature type="domain" description="PiggyBac transposable element-derived protein" evidence="1">
    <location>
        <begin position="384"/>
        <end position="463"/>
    </location>
</feature>
<reference evidence="3 4" key="1">
    <citation type="submission" date="2020-04" db="EMBL/GenBank/DDBJ databases">
        <authorList>
            <person name="Wallbank WR R."/>
            <person name="Pardo Diaz C."/>
            <person name="Kozak K."/>
            <person name="Martin S."/>
            <person name="Jiggins C."/>
            <person name="Moest M."/>
            <person name="Warren A I."/>
            <person name="Byers J.R.P. K."/>
            <person name="Montejo-Kovacevich G."/>
            <person name="Yen C E."/>
        </authorList>
    </citation>
    <scope>NUCLEOTIDE SEQUENCE [LARGE SCALE GENOMIC DNA]</scope>
</reference>
<feature type="domain" description="Transposable element P transposase-like RNase H C-terminal" evidence="2">
    <location>
        <begin position="31"/>
        <end position="60"/>
    </location>
</feature>
<comment type="caution">
    <text evidence="3">The sequence shown here is derived from an EMBL/GenBank/DDBJ whole genome shotgun (WGS) entry which is preliminary data.</text>
</comment>
<feature type="domain" description="PiggyBac transposable element-derived protein" evidence="1">
    <location>
        <begin position="320"/>
        <end position="383"/>
    </location>
</feature>
<name>A0A8S1B0N3_ARCPL</name>
<evidence type="ECO:0000313" key="3">
    <source>
        <dbReference type="EMBL" id="CAB3252454.1"/>
    </source>
</evidence>
<evidence type="ECO:0000259" key="1">
    <source>
        <dbReference type="Pfam" id="PF13843"/>
    </source>
</evidence>
<organism evidence="3 4">
    <name type="scientific">Arctia plantaginis</name>
    <name type="common">Wood tiger moth</name>
    <name type="synonym">Phalaena plantaginis</name>
    <dbReference type="NCBI Taxonomy" id="874455"/>
    <lineage>
        <taxon>Eukaryota</taxon>
        <taxon>Metazoa</taxon>
        <taxon>Ecdysozoa</taxon>
        <taxon>Arthropoda</taxon>
        <taxon>Hexapoda</taxon>
        <taxon>Insecta</taxon>
        <taxon>Pterygota</taxon>
        <taxon>Neoptera</taxon>
        <taxon>Endopterygota</taxon>
        <taxon>Lepidoptera</taxon>
        <taxon>Glossata</taxon>
        <taxon>Ditrysia</taxon>
        <taxon>Noctuoidea</taxon>
        <taxon>Erebidae</taxon>
        <taxon>Arctiinae</taxon>
        <taxon>Arctia</taxon>
    </lineage>
</organism>
<evidence type="ECO:0000259" key="2">
    <source>
        <dbReference type="Pfam" id="PF21789"/>
    </source>
</evidence>